<evidence type="ECO:0000313" key="3">
    <source>
        <dbReference type="Proteomes" id="UP000008177"/>
    </source>
</evidence>
<keyword evidence="1" id="KW-0732">Signal</keyword>
<feature type="signal peptide" evidence="1">
    <location>
        <begin position="1"/>
        <end position="18"/>
    </location>
</feature>
<evidence type="ECO:0000256" key="1">
    <source>
        <dbReference type="SAM" id="SignalP"/>
    </source>
</evidence>
<dbReference type="AlphaFoldDB" id="G2YG67"/>
<accession>G2YG67</accession>
<dbReference type="Proteomes" id="UP000008177">
    <property type="component" value="Unplaced contigs"/>
</dbReference>
<feature type="chain" id="PRO_5003440714" evidence="1">
    <location>
        <begin position="19"/>
        <end position="125"/>
    </location>
</feature>
<sequence length="125" mass="14147">MLRPSRFSLFHLCQLVVGFDFSVEWEERYKLRKYLRLWGNALGFLPGENIFHLPGEYSAPFLNLTGADLLNDRAGLVIRSLTLSEYDGGVLVVVLVLVFYVLRTRLLGEIPGSRAFGEHGFATLN</sequence>
<gene>
    <name evidence="2" type="ORF">BofuT4_P088280.1</name>
</gene>
<name>G2YG67_BOTF4</name>
<dbReference type="InParanoid" id="G2YG67"/>
<evidence type="ECO:0000313" key="2">
    <source>
        <dbReference type="EMBL" id="CCD50765.1"/>
    </source>
</evidence>
<reference evidence="3" key="1">
    <citation type="journal article" date="2011" name="PLoS Genet.">
        <title>Genomic analysis of the necrotrophic fungal pathogens Sclerotinia sclerotiorum and Botrytis cinerea.</title>
        <authorList>
            <person name="Amselem J."/>
            <person name="Cuomo C.A."/>
            <person name="van Kan J.A."/>
            <person name="Viaud M."/>
            <person name="Benito E.P."/>
            <person name="Couloux A."/>
            <person name="Coutinho P.M."/>
            <person name="de Vries R.P."/>
            <person name="Dyer P.S."/>
            <person name="Fillinger S."/>
            <person name="Fournier E."/>
            <person name="Gout L."/>
            <person name="Hahn M."/>
            <person name="Kohn L."/>
            <person name="Lapalu N."/>
            <person name="Plummer K.M."/>
            <person name="Pradier J.M."/>
            <person name="Quevillon E."/>
            <person name="Sharon A."/>
            <person name="Simon A."/>
            <person name="ten Have A."/>
            <person name="Tudzynski B."/>
            <person name="Tudzynski P."/>
            <person name="Wincker P."/>
            <person name="Andrew M."/>
            <person name="Anthouard V."/>
            <person name="Beever R.E."/>
            <person name="Beffa R."/>
            <person name="Benoit I."/>
            <person name="Bouzid O."/>
            <person name="Brault B."/>
            <person name="Chen Z."/>
            <person name="Choquer M."/>
            <person name="Collemare J."/>
            <person name="Cotton P."/>
            <person name="Danchin E.G."/>
            <person name="Da Silva C."/>
            <person name="Gautier A."/>
            <person name="Giraud C."/>
            <person name="Giraud T."/>
            <person name="Gonzalez C."/>
            <person name="Grossetete S."/>
            <person name="Guldener U."/>
            <person name="Henrissat B."/>
            <person name="Howlett B.J."/>
            <person name="Kodira C."/>
            <person name="Kretschmer M."/>
            <person name="Lappartient A."/>
            <person name="Leroch M."/>
            <person name="Levis C."/>
            <person name="Mauceli E."/>
            <person name="Neuveglise C."/>
            <person name="Oeser B."/>
            <person name="Pearson M."/>
            <person name="Poulain J."/>
            <person name="Poussereau N."/>
            <person name="Quesneville H."/>
            <person name="Rascle C."/>
            <person name="Schumacher J."/>
            <person name="Segurens B."/>
            <person name="Sexton A."/>
            <person name="Silva E."/>
            <person name="Sirven C."/>
            <person name="Soanes D.M."/>
            <person name="Talbot N.J."/>
            <person name="Templeton M."/>
            <person name="Yandava C."/>
            <person name="Yarden O."/>
            <person name="Zeng Q."/>
            <person name="Rollins J.A."/>
            <person name="Lebrun M.H."/>
            <person name="Dickman M."/>
        </authorList>
    </citation>
    <scope>NUCLEOTIDE SEQUENCE [LARGE SCALE GENOMIC DNA]</scope>
    <source>
        <strain evidence="3">T4</strain>
    </source>
</reference>
<organism evidence="2 3">
    <name type="scientific">Botryotinia fuckeliana (strain T4)</name>
    <name type="common">Noble rot fungus</name>
    <name type="synonym">Botrytis cinerea</name>
    <dbReference type="NCBI Taxonomy" id="999810"/>
    <lineage>
        <taxon>Eukaryota</taxon>
        <taxon>Fungi</taxon>
        <taxon>Dikarya</taxon>
        <taxon>Ascomycota</taxon>
        <taxon>Pezizomycotina</taxon>
        <taxon>Leotiomycetes</taxon>
        <taxon>Helotiales</taxon>
        <taxon>Sclerotiniaceae</taxon>
        <taxon>Botrytis</taxon>
    </lineage>
</organism>
<dbReference type="HOGENOM" id="CLU_1992275_0_0_1"/>
<proteinExistence type="predicted"/>
<protein>
    <submittedName>
        <fullName evidence="2">Uncharacterized protein</fullName>
    </submittedName>
</protein>
<dbReference type="EMBL" id="FQ790328">
    <property type="protein sequence ID" value="CCD50765.1"/>
    <property type="molecule type" value="Genomic_DNA"/>
</dbReference>